<keyword evidence="3" id="KW-0540">Nuclease</keyword>
<keyword evidence="2" id="KW-1277">Toxin-antitoxin system</keyword>
<dbReference type="InterPro" id="IPR002716">
    <property type="entry name" value="PIN_dom"/>
</dbReference>
<keyword evidence="4" id="KW-0479">Metal-binding</keyword>
<keyword evidence="6" id="KW-0460">Magnesium</keyword>
<evidence type="ECO:0000259" key="8">
    <source>
        <dbReference type="Pfam" id="PF01850"/>
    </source>
</evidence>
<reference evidence="9 10" key="1">
    <citation type="submission" date="2019-01" db="EMBL/GenBank/DDBJ databases">
        <title>Coherence of Microcystis species and biogeography revealed through population genomics.</title>
        <authorList>
            <person name="Perez-Carrascal O.M."/>
            <person name="Terrat Y."/>
            <person name="Giani A."/>
            <person name="Fortin N."/>
            <person name="Tromas N."/>
            <person name="Shapiro B.J."/>
        </authorList>
    </citation>
    <scope>NUCLEOTIDE SEQUENCE [LARGE SCALE GENOMIC DNA]</scope>
    <source>
        <strain evidence="9">Mf_QC_C_20070823_S10D</strain>
    </source>
</reference>
<evidence type="ECO:0000256" key="2">
    <source>
        <dbReference type="ARBA" id="ARBA00022649"/>
    </source>
</evidence>
<evidence type="ECO:0000313" key="9">
    <source>
        <dbReference type="EMBL" id="TRV06679.1"/>
    </source>
</evidence>
<organism evidence="9 10">
    <name type="scientific">Microcystis flos-aquae Mf_QC_C_20070823_S10D</name>
    <dbReference type="NCBI Taxonomy" id="2486236"/>
    <lineage>
        <taxon>Bacteria</taxon>
        <taxon>Bacillati</taxon>
        <taxon>Cyanobacteriota</taxon>
        <taxon>Cyanophyceae</taxon>
        <taxon>Oscillatoriophycideae</taxon>
        <taxon>Chroococcales</taxon>
        <taxon>Microcystaceae</taxon>
        <taxon>Microcystis</taxon>
    </lineage>
</organism>
<comment type="cofactor">
    <cofactor evidence="1">
        <name>Mg(2+)</name>
        <dbReference type="ChEBI" id="CHEBI:18420"/>
    </cofactor>
</comment>
<dbReference type="InterPro" id="IPR050556">
    <property type="entry name" value="Type_II_TA_system_RNase"/>
</dbReference>
<comment type="similarity">
    <text evidence="7">Belongs to the PINc/VapC protein family.</text>
</comment>
<evidence type="ECO:0000256" key="7">
    <source>
        <dbReference type="ARBA" id="ARBA00038093"/>
    </source>
</evidence>
<dbReference type="InterPro" id="IPR029060">
    <property type="entry name" value="PIN-like_dom_sf"/>
</dbReference>
<dbReference type="PANTHER" id="PTHR33653:SF1">
    <property type="entry name" value="RIBONUCLEASE VAPC2"/>
    <property type="match status" value="1"/>
</dbReference>
<dbReference type="GO" id="GO:0046872">
    <property type="term" value="F:metal ion binding"/>
    <property type="evidence" value="ECO:0007669"/>
    <property type="project" value="UniProtKB-KW"/>
</dbReference>
<dbReference type="Gene3D" id="3.40.50.1010">
    <property type="entry name" value="5'-nuclease"/>
    <property type="match status" value="1"/>
</dbReference>
<evidence type="ECO:0000256" key="1">
    <source>
        <dbReference type="ARBA" id="ARBA00001946"/>
    </source>
</evidence>
<sequence length="139" mass="16313">MLLDSNIIIYAAQLENEFLREFIAENSPYVSALSYLEVLGYHRLTHQDKVYFEEFFNASQILPISQPVINQAVTLKQIRKMSLGDAIIAGTAFVYNLTIVTRNIDDFNWISKLNLFKWNRKMKFIDKLINYHHLNHFLA</sequence>
<comment type="caution">
    <text evidence="9">The sequence shown here is derived from an EMBL/GenBank/DDBJ whole genome shotgun (WGS) entry which is preliminary data.</text>
</comment>
<dbReference type="GO" id="GO:0016787">
    <property type="term" value="F:hydrolase activity"/>
    <property type="evidence" value="ECO:0007669"/>
    <property type="project" value="UniProtKB-KW"/>
</dbReference>
<name>A0A552KFC3_9CHRO</name>
<evidence type="ECO:0000256" key="3">
    <source>
        <dbReference type="ARBA" id="ARBA00022722"/>
    </source>
</evidence>
<evidence type="ECO:0000256" key="6">
    <source>
        <dbReference type="ARBA" id="ARBA00022842"/>
    </source>
</evidence>
<proteinExistence type="inferred from homology"/>
<protein>
    <submittedName>
        <fullName evidence="9">Type II toxin-antitoxin system VapC family toxin</fullName>
    </submittedName>
</protein>
<gene>
    <name evidence="9" type="ORF">EWV45_21645</name>
</gene>
<dbReference type="GO" id="GO:0004518">
    <property type="term" value="F:nuclease activity"/>
    <property type="evidence" value="ECO:0007669"/>
    <property type="project" value="UniProtKB-KW"/>
</dbReference>
<evidence type="ECO:0000256" key="4">
    <source>
        <dbReference type="ARBA" id="ARBA00022723"/>
    </source>
</evidence>
<evidence type="ECO:0000256" key="5">
    <source>
        <dbReference type="ARBA" id="ARBA00022801"/>
    </source>
</evidence>
<dbReference type="Pfam" id="PF01850">
    <property type="entry name" value="PIN"/>
    <property type="match status" value="1"/>
</dbReference>
<feature type="domain" description="PIN" evidence="8">
    <location>
        <begin position="1"/>
        <end position="105"/>
    </location>
</feature>
<accession>A0A552KFC3</accession>
<dbReference type="CDD" id="cd18738">
    <property type="entry name" value="PIN_VapC4-5_FitB-like"/>
    <property type="match status" value="1"/>
</dbReference>
<dbReference type="SUPFAM" id="SSF88723">
    <property type="entry name" value="PIN domain-like"/>
    <property type="match status" value="1"/>
</dbReference>
<evidence type="ECO:0000313" key="10">
    <source>
        <dbReference type="Proteomes" id="UP000315868"/>
    </source>
</evidence>
<dbReference type="AlphaFoldDB" id="A0A552KFC3"/>
<keyword evidence="5" id="KW-0378">Hydrolase</keyword>
<dbReference type="Proteomes" id="UP000315868">
    <property type="component" value="Unassembled WGS sequence"/>
</dbReference>
<dbReference type="EMBL" id="SFAM01000207">
    <property type="protein sequence ID" value="TRV06679.1"/>
    <property type="molecule type" value="Genomic_DNA"/>
</dbReference>
<dbReference type="PANTHER" id="PTHR33653">
    <property type="entry name" value="RIBONUCLEASE VAPC2"/>
    <property type="match status" value="1"/>
</dbReference>